<dbReference type="SMART" id="SM00530">
    <property type="entry name" value="HTH_XRE"/>
    <property type="match status" value="1"/>
</dbReference>
<accession>A0A0G0QT73</accession>
<dbReference type="GO" id="GO:0005829">
    <property type="term" value="C:cytosol"/>
    <property type="evidence" value="ECO:0007669"/>
    <property type="project" value="TreeGrafter"/>
</dbReference>
<dbReference type="InterPro" id="IPR001387">
    <property type="entry name" value="Cro/C1-type_HTH"/>
</dbReference>
<evidence type="ECO:0000256" key="3">
    <source>
        <dbReference type="ARBA" id="ARBA00023163"/>
    </source>
</evidence>
<feature type="domain" description="HTH cro/C1-type" evidence="4">
    <location>
        <begin position="26"/>
        <end position="80"/>
    </location>
</feature>
<organism evidence="5 6">
    <name type="scientific">Candidatus Yanofskybacteria bacterium GW2011_GWE2_40_11</name>
    <dbReference type="NCBI Taxonomy" id="1619033"/>
    <lineage>
        <taxon>Bacteria</taxon>
        <taxon>Candidatus Yanofskyibacteriota</taxon>
    </lineage>
</organism>
<keyword evidence="1" id="KW-0805">Transcription regulation</keyword>
<dbReference type="AlphaFoldDB" id="A0A0G0QT73"/>
<dbReference type="InterPro" id="IPR010982">
    <property type="entry name" value="Lambda_DNA-bd_dom_sf"/>
</dbReference>
<proteinExistence type="predicted"/>
<reference evidence="5 6" key="1">
    <citation type="journal article" date="2015" name="Nature">
        <title>rRNA introns, odd ribosomes, and small enigmatic genomes across a large radiation of phyla.</title>
        <authorList>
            <person name="Brown C.T."/>
            <person name="Hug L.A."/>
            <person name="Thomas B.C."/>
            <person name="Sharon I."/>
            <person name="Castelle C.J."/>
            <person name="Singh A."/>
            <person name="Wilkins M.J."/>
            <person name="Williams K.H."/>
            <person name="Banfield J.F."/>
        </authorList>
    </citation>
    <scope>NUCLEOTIDE SEQUENCE [LARGE SCALE GENOMIC DNA]</scope>
</reference>
<dbReference type="InterPro" id="IPR050807">
    <property type="entry name" value="TransReg_Diox_bact_type"/>
</dbReference>
<dbReference type="Pfam" id="PF01381">
    <property type="entry name" value="HTH_3"/>
    <property type="match status" value="1"/>
</dbReference>
<evidence type="ECO:0000256" key="1">
    <source>
        <dbReference type="ARBA" id="ARBA00023015"/>
    </source>
</evidence>
<dbReference type="PANTHER" id="PTHR46797">
    <property type="entry name" value="HTH-TYPE TRANSCRIPTIONAL REGULATOR"/>
    <property type="match status" value="1"/>
</dbReference>
<dbReference type="GO" id="GO:0003700">
    <property type="term" value="F:DNA-binding transcription factor activity"/>
    <property type="evidence" value="ECO:0007669"/>
    <property type="project" value="TreeGrafter"/>
</dbReference>
<dbReference type="SUPFAM" id="SSF47413">
    <property type="entry name" value="lambda repressor-like DNA-binding domains"/>
    <property type="match status" value="1"/>
</dbReference>
<dbReference type="CDD" id="cd00093">
    <property type="entry name" value="HTH_XRE"/>
    <property type="match status" value="1"/>
</dbReference>
<protein>
    <submittedName>
        <fullName evidence="5">Transcriptional regulator, XRE family</fullName>
    </submittedName>
</protein>
<evidence type="ECO:0000259" key="4">
    <source>
        <dbReference type="PROSITE" id="PS50943"/>
    </source>
</evidence>
<evidence type="ECO:0000256" key="2">
    <source>
        <dbReference type="ARBA" id="ARBA00023125"/>
    </source>
</evidence>
<name>A0A0G0QT73_9BACT</name>
<dbReference type="PANTHER" id="PTHR46797:SF23">
    <property type="entry name" value="HTH-TYPE TRANSCRIPTIONAL REGULATOR SUTR"/>
    <property type="match status" value="1"/>
</dbReference>
<evidence type="ECO:0000313" key="6">
    <source>
        <dbReference type="Proteomes" id="UP000034072"/>
    </source>
</evidence>
<comment type="caution">
    <text evidence="5">The sequence shown here is derived from an EMBL/GenBank/DDBJ whole genome shotgun (WGS) entry which is preliminary data.</text>
</comment>
<dbReference type="Gene3D" id="1.10.260.40">
    <property type="entry name" value="lambda repressor-like DNA-binding domains"/>
    <property type="match status" value="1"/>
</dbReference>
<dbReference type="Proteomes" id="UP000034072">
    <property type="component" value="Unassembled WGS sequence"/>
</dbReference>
<evidence type="ECO:0000313" key="5">
    <source>
        <dbReference type="EMBL" id="KKR40566.1"/>
    </source>
</evidence>
<dbReference type="PROSITE" id="PS50943">
    <property type="entry name" value="HTH_CROC1"/>
    <property type="match status" value="1"/>
</dbReference>
<sequence>MQKKKDIINPKDATDAEIKADIAKRVREMRKKLNLSASQIAKKLGISREAVTHIETGRNNISAVSLWKLATLFHCDIKDFFPAIPDGFALTKVDLHKVAQEDKNAAKWAAILFKD</sequence>
<dbReference type="GO" id="GO:0003677">
    <property type="term" value="F:DNA binding"/>
    <property type="evidence" value="ECO:0007669"/>
    <property type="project" value="UniProtKB-KW"/>
</dbReference>
<dbReference type="EMBL" id="LBXZ01000007">
    <property type="protein sequence ID" value="KKR40566.1"/>
    <property type="molecule type" value="Genomic_DNA"/>
</dbReference>
<keyword evidence="3" id="KW-0804">Transcription</keyword>
<keyword evidence="2" id="KW-0238">DNA-binding</keyword>
<gene>
    <name evidence="5" type="ORF">UT75_C0007G0014</name>
</gene>